<accession>A0A327KSV8</accession>
<name>A0A327KSV8_9BRAD</name>
<dbReference type="AlphaFoldDB" id="A0A327KSV8"/>
<dbReference type="EMBL" id="NPEX01000234">
    <property type="protein sequence ID" value="RAI40402.1"/>
    <property type="molecule type" value="Genomic_DNA"/>
</dbReference>
<gene>
    <name evidence="1" type="ORF">CH341_23815</name>
</gene>
<proteinExistence type="predicted"/>
<dbReference type="Proteomes" id="UP000249130">
    <property type="component" value="Unassembled WGS sequence"/>
</dbReference>
<sequence>MLGVTMGRSFRVLLLFLLVPLATVAASAQERITKGFVLRVPLPPGLMPAPGAERPALVEHGLSFTRRGGPMVQPGRAGLLLECRKGALELLALDLDWPAGASAVGEVDVTVQLDQDASPERWRILGNAYAAPDPAALLERFLSARTFALQVPTAAGERELSFDLQGVAEAAGRIRAACPY</sequence>
<reference evidence="1 2" key="1">
    <citation type="submission" date="2017-07" db="EMBL/GenBank/DDBJ databases">
        <title>Draft Genome Sequences of Select Purple Nonsulfur Bacteria.</title>
        <authorList>
            <person name="Lasarre B."/>
            <person name="Mckinlay J.B."/>
        </authorList>
    </citation>
    <scope>NUCLEOTIDE SEQUENCE [LARGE SCALE GENOMIC DNA]</scope>
    <source>
        <strain evidence="1 2">DSM 5909</strain>
    </source>
</reference>
<evidence type="ECO:0000313" key="2">
    <source>
        <dbReference type="Proteomes" id="UP000249130"/>
    </source>
</evidence>
<protein>
    <submittedName>
        <fullName evidence="1">Uncharacterized protein</fullName>
    </submittedName>
</protein>
<keyword evidence="2" id="KW-1185">Reference proteome</keyword>
<organism evidence="1 2">
    <name type="scientific">Rhodoplanes roseus</name>
    <dbReference type="NCBI Taxonomy" id="29409"/>
    <lineage>
        <taxon>Bacteria</taxon>
        <taxon>Pseudomonadati</taxon>
        <taxon>Pseudomonadota</taxon>
        <taxon>Alphaproteobacteria</taxon>
        <taxon>Hyphomicrobiales</taxon>
        <taxon>Nitrobacteraceae</taxon>
        <taxon>Rhodoplanes</taxon>
    </lineage>
</organism>
<evidence type="ECO:0000313" key="1">
    <source>
        <dbReference type="EMBL" id="RAI40402.1"/>
    </source>
</evidence>
<comment type="caution">
    <text evidence="1">The sequence shown here is derived from an EMBL/GenBank/DDBJ whole genome shotgun (WGS) entry which is preliminary data.</text>
</comment>